<dbReference type="Proteomes" id="UP000289340">
    <property type="component" value="Chromosome 15"/>
</dbReference>
<evidence type="ECO:0000313" key="1">
    <source>
        <dbReference type="EMBL" id="RZB64356.1"/>
    </source>
</evidence>
<protein>
    <submittedName>
        <fullName evidence="1">Uncharacterized protein</fullName>
    </submittedName>
</protein>
<name>A0A445GSZ4_GLYSO</name>
<comment type="caution">
    <text evidence="1">The sequence shown here is derived from an EMBL/GenBank/DDBJ whole genome shotgun (WGS) entry which is preliminary data.</text>
</comment>
<keyword evidence="2" id="KW-1185">Reference proteome</keyword>
<dbReference type="EMBL" id="QZWG01000015">
    <property type="protein sequence ID" value="RZB64356.1"/>
    <property type="molecule type" value="Genomic_DNA"/>
</dbReference>
<gene>
    <name evidence="1" type="ORF">D0Y65_040745</name>
</gene>
<proteinExistence type="predicted"/>
<accession>A0A445GSZ4</accession>
<reference evidence="1 2" key="1">
    <citation type="submission" date="2018-09" db="EMBL/GenBank/DDBJ databases">
        <title>A high-quality reference genome of wild soybean provides a powerful tool to mine soybean genomes.</title>
        <authorList>
            <person name="Xie M."/>
            <person name="Chung C.Y.L."/>
            <person name="Li M.-W."/>
            <person name="Wong F.-L."/>
            <person name="Chan T.-F."/>
            <person name="Lam H.-M."/>
        </authorList>
    </citation>
    <scope>NUCLEOTIDE SEQUENCE [LARGE SCALE GENOMIC DNA]</scope>
    <source>
        <strain evidence="2">cv. W05</strain>
        <tissue evidence="1">Hypocotyl of etiolated seedlings</tissue>
    </source>
</reference>
<organism evidence="1 2">
    <name type="scientific">Glycine soja</name>
    <name type="common">Wild soybean</name>
    <dbReference type="NCBI Taxonomy" id="3848"/>
    <lineage>
        <taxon>Eukaryota</taxon>
        <taxon>Viridiplantae</taxon>
        <taxon>Streptophyta</taxon>
        <taxon>Embryophyta</taxon>
        <taxon>Tracheophyta</taxon>
        <taxon>Spermatophyta</taxon>
        <taxon>Magnoliopsida</taxon>
        <taxon>eudicotyledons</taxon>
        <taxon>Gunneridae</taxon>
        <taxon>Pentapetalae</taxon>
        <taxon>rosids</taxon>
        <taxon>fabids</taxon>
        <taxon>Fabales</taxon>
        <taxon>Fabaceae</taxon>
        <taxon>Papilionoideae</taxon>
        <taxon>50 kb inversion clade</taxon>
        <taxon>NPAAA clade</taxon>
        <taxon>indigoferoid/millettioid clade</taxon>
        <taxon>Phaseoleae</taxon>
        <taxon>Glycine</taxon>
        <taxon>Glycine subgen. Soja</taxon>
    </lineage>
</organism>
<evidence type="ECO:0000313" key="2">
    <source>
        <dbReference type="Proteomes" id="UP000289340"/>
    </source>
</evidence>
<sequence>MGFRLTCLDPFRRMLFNHLMEGCMLMRISRGIMKFRYRGGIMIWCGWRCMRLVTFLGLVIARCVCACWSE</sequence>
<dbReference type="AlphaFoldDB" id="A0A445GSZ4"/>